<dbReference type="PANTHER" id="PTHR45528">
    <property type="entry name" value="SENSOR HISTIDINE KINASE CPXA"/>
    <property type="match status" value="1"/>
</dbReference>
<dbReference type="EC" id="2.7.13.3" evidence="3"/>
<comment type="subcellular location">
    <subcellularLocation>
        <location evidence="2">Cell membrane</location>
        <topology evidence="2">Multi-pass membrane protein</topology>
    </subcellularLocation>
</comment>
<dbReference type="InterPro" id="IPR050398">
    <property type="entry name" value="HssS/ArlS-like"/>
</dbReference>
<keyword evidence="9" id="KW-0067">ATP-binding</keyword>
<keyword evidence="7" id="KW-0547">Nucleotide-binding</keyword>
<evidence type="ECO:0000256" key="2">
    <source>
        <dbReference type="ARBA" id="ARBA00004651"/>
    </source>
</evidence>
<keyword evidence="4" id="KW-1003">Cell membrane</keyword>
<evidence type="ECO:0000256" key="12">
    <source>
        <dbReference type="SAM" id="Coils"/>
    </source>
</evidence>
<evidence type="ECO:0000256" key="11">
    <source>
        <dbReference type="ARBA" id="ARBA00023136"/>
    </source>
</evidence>
<dbReference type="InterPro" id="IPR036890">
    <property type="entry name" value="HATPase_C_sf"/>
</dbReference>
<dbReference type="InterPro" id="IPR005467">
    <property type="entry name" value="His_kinase_dom"/>
</dbReference>
<dbReference type="SUPFAM" id="SSF158472">
    <property type="entry name" value="HAMP domain-like"/>
    <property type="match status" value="1"/>
</dbReference>
<keyword evidence="8 16" id="KW-0418">Kinase</keyword>
<keyword evidence="13" id="KW-1133">Transmembrane helix</keyword>
<evidence type="ECO:0000313" key="16">
    <source>
        <dbReference type="EMBL" id="WAI01493.1"/>
    </source>
</evidence>
<dbReference type="Gene3D" id="6.10.340.10">
    <property type="match status" value="1"/>
</dbReference>
<feature type="domain" description="Histidine kinase" evidence="14">
    <location>
        <begin position="519"/>
        <end position="617"/>
    </location>
</feature>
<dbReference type="SUPFAM" id="SSF55874">
    <property type="entry name" value="ATPase domain of HSP90 chaperone/DNA topoisomerase II/histidine kinase"/>
    <property type="match status" value="1"/>
</dbReference>
<feature type="transmembrane region" description="Helical" evidence="13">
    <location>
        <begin position="308"/>
        <end position="330"/>
    </location>
</feature>
<evidence type="ECO:0000256" key="10">
    <source>
        <dbReference type="ARBA" id="ARBA00023012"/>
    </source>
</evidence>
<dbReference type="KEGG" id="mou:OU421_01075"/>
<dbReference type="GO" id="GO:0004673">
    <property type="term" value="F:protein histidine kinase activity"/>
    <property type="evidence" value="ECO:0007669"/>
    <property type="project" value="UniProtKB-EC"/>
</dbReference>
<dbReference type="CDD" id="cd00075">
    <property type="entry name" value="HATPase"/>
    <property type="match status" value="1"/>
</dbReference>
<dbReference type="GO" id="GO:0000160">
    <property type="term" value="P:phosphorelay signal transduction system"/>
    <property type="evidence" value="ECO:0007669"/>
    <property type="project" value="UniProtKB-KW"/>
</dbReference>
<keyword evidence="5" id="KW-0597">Phosphoprotein</keyword>
<evidence type="ECO:0000256" key="9">
    <source>
        <dbReference type="ARBA" id="ARBA00022840"/>
    </source>
</evidence>
<accession>A0A9X9T7K8</accession>
<keyword evidence="6" id="KW-0808">Transferase</keyword>
<keyword evidence="13" id="KW-0812">Transmembrane</keyword>
<dbReference type="RefSeq" id="WP_268186728.1">
    <property type="nucleotide sequence ID" value="NZ_CP113361.1"/>
</dbReference>
<evidence type="ECO:0000256" key="3">
    <source>
        <dbReference type="ARBA" id="ARBA00012438"/>
    </source>
</evidence>
<evidence type="ECO:0000259" key="15">
    <source>
        <dbReference type="PROSITE" id="PS50885"/>
    </source>
</evidence>
<dbReference type="PROSITE" id="PS50885">
    <property type="entry name" value="HAMP"/>
    <property type="match status" value="1"/>
</dbReference>
<dbReference type="GO" id="GO:0005524">
    <property type="term" value="F:ATP binding"/>
    <property type="evidence" value="ECO:0007669"/>
    <property type="project" value="UniProtKB-KW"/>
</dbReference>
<dbReference type="InterPro" id="IPR003594">
    <property type="entry name" value="HATPase_dom"/>
</dbReference>
<dbReference type="EMBL" id="CP113361">
    <property type="protein sequence ID" value="WAI01493.1"/>
    <property type="molecule type" value="Genomic_DNA"/>
</dbReference>
<evidence type="ECO:0000256" key="4">
    <source>
        <dbReference type="ARBA" id="ARBA00022475"/>
    </source>
</evidence>
<dbReference type="GeneID" id="76833651"/>
<dbReference type="AlphaFoldDB" id="A0A9X9T7K8"/>
<proteinExistence type="predicted"/>
<feature type="domain" description="HAMP" evidence="15">
    <location>
        <begin position="332"/>
        <end position="384"/>
    </location>
</feature>
<keyword evidence="12" id="KW-0175">Coiled coil</keyword>
<name>A0A9X9T7K8_METOG</name>
<organism evidence="16 17">
    <name type="scientific">Methanogenium organophilum</name>
    <dbReference type="NCBI Taxonomy" id="2199"/>
    <lineage>
        <taxon>Archaea</taxon>
        <taxon>Methanobacteriati</taxon>
        <taxon>Methanobacteriota</taxon>
        <taxon>Stenosarchaea group</taxon>
        <taxon>Methanomicrobia</taxon>
        <taxon>Methanomicrobiales</taxon>
        <taxon>Methanomicrobiaceae</taxon>
        <taxon>Methanogenium</taxon>
    </lineage>
</organism>
<dbReference type="Pfam" id="PF02518">
    <property type="entry name" value="HATPase_c"/>
    <property type="match status" value="1"/>
</dbReference>
<keyword evidence="17" id="KW-1185">Reference proteome</keyword>
<keyword evidence="11 13" id="KW-0472">Membrane</keyword>
<evidence type="ECO:0000256" key="7">
    <source>
        <dbReference type="ARBA" id="ARBA00022741"/>
    </source>
</evidence>
<evidence type="ECO:0000256" key="13">
    <source>
        <dbReference type="SAM" id="Phobius"/>
    </source>
</evidence>
<evidence type="ECO:0000313" key="17">
    <source>
        <dbReference type="Proteomes" id="UP001163096"/>
    </source>
</evidence>
<dbReference type="Gene3D" id="3.30.565.10">
    <property type="entry name" value="Histidine kinase-like ATPase, C-terminal domain"/>
    <property type="match status" value="1"/>
</dbReference>
<evidence type="ECO:0000256" key="6">
    <source>
        <dbReference type="ARBA" id="ARBA00022679"/>
    </source>
</evidence>
<keyword evidence="10" id="KW-0902">Two-component regulatory system</keyword>
<dbReference type="Proteomes" id="UP001163096">
    <property type="component" value="Chromosome"/>
</dbReference>
<dbReference type="PANTHER" id="PTHR45528:SF1">
    <property type="entry name" value="SENSOR HISTIDINE KINASE CPXA"/>
    <property type="match status" value="1"/>
</dbReference>
<evidence type="ECO:0000259" key="14">
    <source>
        <dbReference type="PROSITE" id="PS50109"/>
    </source>
</evidence>
<dbReference type="PROSITE" id="PS50109">
    <property type="entry name" value="HIS_KIN"/>
    <property type="match status" value="1"/>
</dbReference>
<evidence type="ECO:0000256" key="1">
    <source>
        <dbReference type="ARBA" id="ARBA00000085"/>
    </source>
</evidence>
<gene>
    <name evidence="16" type="ORF">OU421_01075</name>
</gene>
<dbReference type="SMART" id="SM00387">
    <property type="entry name" value="HATPase_c"/>
    <property type="match status" value="1"/>
</dbReference>
<protein>
    <recommendedName>
        <fullName evidence="3">histidine kinase</fullName>
        <ecNumber evidence="3">2.7.13.3</ecNumber>
    </recommendedName>
</protein>
<feature type="transmembrane region" description="Helical" evidence="13">
    <location>
        <begin position="15"/>
        <end position="35"/>
    </location>
</feature>
<feature type="coiled-coil region" evidence="12">
    <location>
        <begin position="369"/>
        <end position="413"/>
    </location>
</feature>
<reference evidence="16" key="1">
    <citation type="submission" date="2022-11" db="EMBL/GenBank/DDBJ databases">
        <title>Complete genome sequence of Methanogenium organophilum DSM 3596.</title>
        <authorList>
            <person name="Chen S.-C."/>
            <person name="Lai S.-J."/>
            <person name="You Y.-T."/>
        </authorList>
    </citation>
    <scope>NUCLEOTIDE SEQUENCE</scope>
    <source>
        <strain evidence="16">DSM 3596</strain>
    </source>
</reference>
<sequence length="622" mass="70269">MEKDERHYRSLQSSFGLVIFLVFIVLTVAVSAILFTSVENSIFSQFDEKMDSTTITVTHSAILADKGLILYEKAYDQQLEDAFVPFLAAYNQSGGNPAAIDLDALKAEMERSDWEIDLYIINEAGVIEYTTFEPDKGFDFSTFPTFCSSITRIREGDTFVADRVCSSLAVPETGKKYAYMPTPDHKYLLELSFTSEKFMEGRKDFPYTAITKMLMGDESAIREVSVFDITYRQLAGHGTSAQGDTLTHVKQVYADKVGFDVVDRENETITRYIYIDLENDEYPSSSQMDLVGEIVFSTLPLHESINSLLFYVVILCLLGVGIGVFFAYYVSYYMTRPVKAIIADVDYIAEGHLDHPIQEARSAETENLRRSVNILVERLKCEIQRLKKTSSELDSELKRTQEVEKALMNANRKLGLLSGITRHDLLNQIRALSMISALLKEEIGCEKKAEQPLRIMDDVITTMENQITFTREYHALGSKTAEWMNVGSLVAEVAEVPDFHHISTEITTGSLEVFADPLLKRVIYNLFDNAVRHGGGVTRMTVSFREEEDGGLLVFEDDGSGVPDHMKDKIFWKKIGKNTGYGLFLVREILSITGMSIRESGKKGIGARFEIRVPHEFYLFKN</sequence>
<dbReference type="InterPro" id="IPR003660">
    <property type="entry name" value="HAMP_dom"/>
</dbReference>
<dbReference type="GO" id="GO:0005886">
    <property type="term" value="C:plasma membrane"/>
    <property type="evidence" value="ECO:0007669"/>
    <property type="project" value="UniProtKB-SubCell"/>
</dbReference>
<evidence type="ECO:0000256" key="5">
    <source>
        <dbReference type="ARBA" id="ARBA00022553"/>
    </source>
</evidence>
<comment type="catalytic activity">
    <reaction evidence="1">
        <text>ATP + protein L-histidine = ADP + protein N-phospho-L-histidine.</text>
        <dbReference type="EC" id="2.7.13.3"/>
    </reaction>
</comment>
<evidence type="ECO:0000256" key="8">
    <source>
        <dbReference type="ARBA" id="ARBA00022777"/>
    </source>
</evidence>